<feature type="compositionally biased region" description="Polar residues" evidence="1">
    <location>
        <begin position="3056"/>
        <end position="3074"/>
    </location>
</feature>
<evidence type="ECO:0000313" key="2">
    <source>
        <dbReference type="Proteomes" id="UP001318040"/>
    </source>
</evidence>
<feature type="compositionally biased region" description="Gly residues" evidence="1">
    <location>
        <begin position="1919"/>
        <end position="1928"/>
    </location>
</feature>
<dbReference type="RefSeq" id="XP_032809002.1">
    <property type="nucleotide sequence ID" value="XM_032953111.1"/>
</dbReference>
<feature type="compositionally biased region" description="Low complexity" evidence="1">
    <location>
        <begin position="928"/>
        <end position="942"/>
    </location>
</feature>
<feature type="compositionally biased region" description="Basic and acidic residues" evidence="1">
    <location>
        <begin position="4049"/>
        <end position="4058"/>
    </location>
</feature>
<feature type="region of interest" description="Disordered" evidence="1">
    <location>
        <begin position="3947"/>
        <end position="4024"/>
    </location>
</feature>
<feature type="compositionally biased region" description="Polar residues" evidence="1">
    <location>
        <begin position="2163"/>
        <end position="2176"/>
    </location>
</feature>
<feature type="region of interest" description="Disordered" evidence="1">
    <location>
        <begin position="3542"/>
        <end position="3584"/>
    </location>
</feature>
<feature type="compositionally biased region" description="Low complexity" evidence="1">
    <location>
        <begin position="3557"/>
        <end position="3584"/>
    </location>
</feature>
<feature type="compositionally biased region" description="Acidic residues" evidence="1">
    <location>
        <begin position="1642"/>
        <end position="1656"/>
    </location>
</feature>
<feature type="compositionally biased region" description="Low complexity" evidence="1">
    <location>
        <begin position="2958"/>
        <end position="2974"/>
    </location>
</feature>
<feature type="region of interest" description="Disordered" evidence="1">
    <location>
        <begin position="1439"/>
        <end position="1487"/>
    </location>
</feature>
<feature type="region of interest" description="Disordered" evidence="1">
    <location>
        <begin position="634"/>
        <end position="679"/>
    </location>
</feature>
<feature type="region of interest" description="Disordered" evidence="1">
    <location>
        <begin position="2161"/>
        <end position="2197"/>
    </location>
</feature>
<protein>
    <submittedName>
        <fullName evidence="3">KICSTOR complex protein SZT2</fullName>
    </submittedName>
</protein>
<feature type="region of interest" description="Disordered" evidence="1">
    <location>
        <begin position="3626"/>
        <end position="3664"/>
    </location>
</feature>
<proteinExistence type="predicted"/>
<feature type="compositionally biased region" description="Low complexity" evidence="1">
    <location>
        <begin position="3626"/>
        <end position="3639"/>
    </location>
</feature>
<sequence length="4336" mass="467357">MAAFSETAELENEVLEAGQVYLLMKKQYRISRNMRSAWFFSNLNRIVAPTPLHELESGDGDLLVLSVLPKGWQPGDSPPCGSATADDDRGGGVMPPCRLVPSSHVIFLACRYRFVIALDLSPSTAVVDDWCGEIVFDRVFRTLALCLRRLARPFFVPGTRNLFRPEIFITVLAYSPFMASGSQQVLVQGCRLDRVHLPSFLHDVRVQLMRFEGHVAEFLQKQREPMMAQDDGDAPISPPPLPSSPTGPTAPAPLVRPPPSVPPLGAGVARHLAEPVVMVTADVGLVSVLRYGVLALQLLPANTSSGIIVITDGVTSIPDINYCDMLLTQLRNSTVACSFLQVGGVFSYDCNFGHVPNVEMMRFIATATGGTYAGPEVFHGDIDDYSREDDVYEGGGQECGQEWQGRRESGSCIVKEEVGTLGDVLLHQQEVVGAGAKSGCRSTGSLTMTAYHRAFLTYSFMEAARGGGVGDMCGAEHRLFNEHLAWASANPALATRRKKHTEREVHAELGSIVSVRLREGYSVRDVALTKGGSQIEVKLVLPWKHNLRIEYCVSAPWPQHRSPPPSSPLLIATTGAAAAAHSLSHCSSTTTSSISSTSSSSSAQASTPSSTTNTSASHFVSTSTAASLSAVTSTTTSTVTSSTSTSSSSAVAGHSNSTVSSSSSSSLATAGGAGTARGGSAVQPVCLTEVTMEGGYEVLHDITCTMRKPIASPYRMAVVRKFWQTLLGIAQTDQLLVHLQSFSSNPAFYTVPESTRNGVPLFYLPPGSSTPVLSLQQSGLGKDSSHGQFSGYWKPVFSLDVGKLQRWMHLHRIGVLLQHDMPVPRFIHTPNSNGRFATVQSRVAMSALTSLLRTWSSFVLVEANSYVKLVDLPNGSVTFYLVRISAKAPCVVLRLAFPLETPASTRNKVVDDLRKQIWEMSFPQRVLQQPQPQPQQQQQQQPEEVQKGKSKTCLFTESPAASKSSQPPPSSDRPCAVLLTKPVEKLLIRYERAPIDYLSPPAPAPPLPMMQQRQPPLLLAASAAVPGSPCSALAHYFTHRRWVFSVEPLASSNASSTTSPTSSYTAVVMAACTRLLQTLAELRLAEGFNFAASGDGVVSMVTELPMKAECEGKGDCDEVQTCLVQYVLFPPLSSSPRHTFSTDEDGDDDGEDDCNGDLLGSDGEVMLLVSTECWLEPLSGRVSIPPERYAQQSHLDGLCYTDIAHAMHPRDIDCVNTLLTSELLAFLCNNPDAHYATNRAIQPLVKQQSGASTLWHIPFRFDLMCLLPKCRQAEMVFNTYSTDYSWPDSSTTGSTHPSDWLLSLFHTSLSDALSLREIPLDEGDHVTFVKLVLERNRGGHKPLFSMPTQEVESDKQESSVLNASKDSTETTITTTAKGTGIARWRCYAKATGSGHTLVFVPASFTDLQLLLGTNPHSVNPDPVLQASDPVVNAVQTEELVPLPVNPNQDPDQVVKSPVGRPASQDRPHRSSHSLALSRQGSLLEPSPSSNGLRFPVYIYSHSVDSLRETLTRLPAPPCPSSTPDATAAAAEAEAEMSASGGEDMFFWCSSEEGGVDLSSRQHREKELMVVCELVQEVFHQSFMKGLFHCLRRSVAVAASDVLSAIDFCEETLTEVDITAFLQALCGHVRPRASCQSRHSSWEDDGGGDDGDADDEGDDVGDLHTSYCCCCHKEHENLRGGVSVVAEAVETRKNLEPDDGGGDASMDKDLTATMSVLPGSSPHAAASSPLCPHLASSPITSHDDPCQPLPNLHSAIQAKFLEISSRFFKSIPSNPAFFFYCPTSPKKENETQGTKRKSRRFGKAEGVSETEGSTGARTSFSLTESDADIVVEYRDEHNTGGDAATSTWRQGPCKGPDDDDEEDDEELEEEDDDEDDDGDEQKDDNGEVEFSSDGTIDAADRENDFEIDDDDDDDSDGDGCGDNGGDGGDGLPPLFVHLTCSVSVRNQHCSMPVRTLPTCLGEVLGWLEGVDLRKFSLKDLTVTLDIIILTLPLEIEESPLGISHNRYSSENSAFIHRSPAQGSSYRSDEENILHGPLLPSAIAELREGIPTPLSNLTETHRQAVLDTVEEVRWLLRDEVVSALRVSRSTSRRSLASVAAHVSRSRDRPSCLTEHVALQFVFGPDQSMSRFMRELESMDMGQKYELLRSGEFHFVALRETRDTEPSLNTDIGNTTSVEAPSATASGGGGGGVDGGDAGGVHDAASVDGVAVDSRARDGTDAIAAAAAINVSAVDYISVEAVVDGSIVDGSVVDGSVVDPAVDGAANDDTAATASVDTTTTVTTIIIEGSSSNDGITSPTPAIDVHIEDGEESVVMNDAPNSPEGEETLSAEPAASDTGRQCIVEGDTERGQRGRLEDPVRRPPLMPDFWLILRIQPDRVTVFTHSRSLVVSSGSMAHTSPLSSSSSSAASSASSSSLSLSDNEPEFLSVHRLVVKKIAEICRVVNQSLLLQDLHDTRCCNSLLVAESEEDIWKPESAYSSYRHKHYITEDYGADDGYQSKDYLAASMLFMPGHFACDIMWTTIIPVHPRLRMAPSLAGSKGMQSLRSALAAFSVGNRKNMYVYQERSTGAVCYLRLIEESAATRTSFDSNKEGIPSAASLQSPVIASPFMSLTRSQEPTATTDEPVTPRGWWDRQVSIESVSSRTAESSTRAIGHSEKNIRLNVHGVVPAGVEVTGELLKALLRRLHEATLDVITVMLVRNCMLTPADVQFLQPHGQAPSETVLVLMPPMWGPRFPAVLHYLRQNLHTFLLSPKYIDTDPENHFQHSSDKRYSKGEIYLYNKPGGLGTGGKGIACVALSVLAPPADTSESSTEEMKRDPLSDTDLDAMTQVTLVKEGSEVPTGAVFRFSLWETGTISMVQLCERLRAAVLHAVCEAALEFAVLTAPLSIPEPSSSSSSSPTSSFMSSSPAGASSCSASSPAAAAETSTLTPLSSSSAAASSSTSSLLSPSAAAVGASPSVASSTTQTSPLLSSLSTAVPQATEGDSGMALNVPVAMTSPAPAARSLSNPIPGGTRGSQPPLSPGITAGVSAMPELAATSGTSQGKSGRRSFWEILANKTDSPNASSPKTTDDITSNPRDEVGAGRRRRHKTGTGAQSDAAASPAGSGTTWLHQEIARRQEEEKRQRLEEGLVGVLHPAYMGPCQRWLEFMHHRGCPSVQRCEMELSSRLQVDRFLAETENLVHGAAEDTSVRVYIRDSCGTKWHTYQPFQDMSVTPGLQRKFVILARSIAQWRSSGISSLAHKSLQRFEALDTIGGEKSSDQGGAVHSGKSGQTIAPRQRFIVFSLDDRKLSLHTYNWSSELGAGVMRGTSRLVHWLNARSHLLMCLLSQKMGLFHHYYYGDLPPPPSDPGKQMEPNPFLQPPCEADALIRSSAPPPPKDPTWASPMGPGRGLLVSGSTTTAAAGGGGGGGVAGSGGGGGGLAVGAAPASLELLQLDEALRDVVAPRPMRLAPYGASGDAVTRHGEQYREIRAHERREIEAQCKIENLFITWQQRSAQSNMPITVSELDLLRQSSRLVHYCATPLVFDPATHLTDAAAANSVPPMVPHCSPPSGTSDIATPTSTTGSTTTTAHSLTPGPAAPAAAAASGGGGGEAWLLELCTAFIQQYVQYLQSLGFILVHLRPSTPARRSSVSTRPRSSAFSVNIGTSDGKPRSQRPWPESSTKAAGGGVSSLMYHLQRALPGGLVLMELGFQRHFFTVKQFALECSRFPVGQSLNPQGFIGLKARMKHYVEGSTISESALSMLFTEECERVRDLMHVHSFSHDFHLRVAHHYLLGRQLTFPRAYALGAFLHRFARAHRSAPKYGRNHLLTGELELSVGGTPAPQLYAYMVEHAHTYGLKPLTMESGPGPCSPGGLALEFALVALSTRSGSYKDADGVRHFDDFDVSLIVRHDTSNLYTQYEQEQQQQPEPQQQQHSDLKLLYCLVMTSCRELFPRLTADMSRFRKLPRSYRPEQQQQLKDQQQQKLDGQQQHAKMKQLQQLQQEQQEQQVPQQLTQQQLHDDDDDDDRQQQQQENMKEQQQQRSEACPLLLQQLLRRTDGAAEVTAGPREQHAQRNSRELPLPLPSSTSPSSSSTSSSPPHLPLFPLLASEKESALARIRSVVALARSQCRRDSLWQRLLLAADSTSETHAAPAPMASPSAATLTSASSSLANSGGGALGGAGDGGGAGSGSGGGGSAAAAVGGGDLSLPLRALAPLSQAELRELVEAVSCRPLKQLDTRLEFFETLAPSWYQGLIRLLQGRFSHSCRLFNNADGSVQYLAVLNQKFPDCCLLVHVDLHNNHTSMQAVFREWPQQQQGLVPSAAAAECGSVLTQHLYPHLEALVNAACFYLWTGLL</sequence>
<feature type="region of interest" description="Disordered" evidence="1">
    <location>
        <begin position="1636"/>
        <end position="1656"/>
    </location>
</feature>
<dbReference type="PANTHER" id="PTHR14918">
    <property type="entry name" value="KICSTOR COMPLEX PROTEIN SZT2"/>
    <property type="match status" value="1"/>
</dbReference>
<keyword evidence="2" id="KW-1185">Reference proteome</keyword>
<feature type="region of interest" description="Disordered" evidence="1">
    <location>
        <begin position="227"/>
        <end position="258"/>
    </location>
</feature>
<feature type="region of interest" description="Disordered" evidence="1">
    <location>
        <begin position="1836"/>
        <end position="1928"/>
    </location>
</feature>
<feature type="compositionally biased region" description="Low complexity" evidence="1">
    <location>
        <begin position="4065"/>
        <end position="4080"/>
    </location>
</feature>
<feature type="compositionally biased region" description="Low complexity" evidence="1">
    <location>
        <begin position="634"/>
        <end position="670"/>
    </location>
</feature>
<feature type="region of interest" description="Disordered" evidence="1">
    <location>
        <begin position="2998"/>
        <end position="3025"/>
    </location>
</feature>
<dbReference type="PANTHER" id="PTHR14918:SF3">
    <property type="entry name" value="KICSTOR COMPLEX PROTEIN SZT2"/>
    <property type="match status" value="1"/>
</dbReference>
<feature type="compositionally biased region" description="Low complexity" evidence="1">
    <location>
        <begin position="4131"/>
        <end position="4149"/>
    </location>
</feature>
<feature type="region of interest" description="Disordered" evidence="1">
    <location>
        <begin position="926"/>
        <end position="950"/>
    </location>
</feature>
<feature type="compositionally biased region" description="Low complexity" evidence="1">
    <location>
        <begin position="3391"/>
        <end position="3401"/>
    </location>
</feature>
<feature type="region of interest" description="Disordered" evidence="1">
    <location>
        <begin position="4127"/>
        <end position="4149"/>
    </location>
</feature>
<feature type="compositionally biased region" description="Polar residues" evidence="1">
    <location>
        <begin position="1472"/>
        <end position="1487"/>
    </location>
</feature>
<feature type="compositionally biased region" description="Low complexity" evidence="1">
    <location>
        <begin position="3954"/>
        <end position="3998"/>
    </location>
</feature>
<dbReference type="CTD" id="23334"/>
<feature type="region of interest" description="Disordered" evidence="1">
    <location>
        <begin position="1135"/>
        <end position="1155"/>
    </location>
</feature>
<feature type="compositionally biased region" description="Low complexity" evidence="1">
    <location>
        <begin position="4010"/>
        <end position="4022"/>
    </location>
</feature>
<feature type="region of interest" description="Disordered" evidence="1">
    <location>
        <begin position="3055"/>
        <end position="3107"/>
    </location>
</feature>
<feature type="compositionally biased region" description="Acidic residues" evidence="1">
    <location>
        <begin position="1904"/>
        <end position="1918"/>
    </location>
</feature>
<dbReference type="KEGG" id="pmrn:116941738"/>
<feature type="region of interest" description="Disordered" evidence="1">
    <location>
        <begin position="3367"/>
        <end position="3408"/>
    </location>
</feature>
<evidence type="ECO:0000313" key="3">
    <source>
        <dbReference type="RefSeq" id="XP_032809002.1"/>
    </source>
</evidence>
<feature type="region of interest" description="Disordered" evidence="1">
    <location>
        <begin position="1342"/>
        <end position="1364"/>
    </location>
</feature>
<feature type="region of interest" description="Disordered" evidence="1">
    <location>
        <begin position="589"/>
        <end position="616"/>
    </location>
</feature>
<gene>
    <name evidence="3" type="primary">SZT2</name>
</gene>
<feature type="compositionally biased region" description="Low complexity" evidence="1">
    <location>
        <begin position="2399"/>
        <end position="2418"/>
    </location>
</feature>
<dbReference type="InterPro" id="IPR033228">
    <property type="entry name" value="SZT2"/>
</dbReference>
<feature type="region of interest" description="Disordered" evidence="1">
    <location>
        <begin position="1782"/>
        <end position="1822"/>
    </location>
</feature>
<evidence type="ECO:0000256" key="1">
    <source>
        <dbReference type="SAM" id="MobiDB-lite"/>
    </source>
</evidence>
<feature type="compositionally biased region" description="Pro residues" evidence="1">
    <location>
        <begin position="236"/>
        <end position="258"/>
    </location>
</feature>
<feature type="compositionally biased region" description="Polar residues" evidence="1">
    <location>
        <begin position="1809"/>
        <end position="1822"/>
    </location>
</feature>
<feature type="region of interest" description="Disordered" evidence="1">
    <location>
        <begin position="4043"/>
        <end position="4080"/>
    </location>
</feature>
<feature type="compositionally biased region" description="Acidic residues" evidence="1">
    <location>
        <begin position="1856"/>
        <end position="1881"/>
    </location>
</feature>
<organism evidence="2 3">
    <name type="scientific">Petromyzon marinus</name>
    <name type="common">Sea lamprey</name>
    <dbReference type="NCBI Taxonomy" id="7757"/>
    <lineage>
        <taxon>Eukaryota</taxon>
        <taxon>Metazoa</taxon>
        <taxon>Chordata</taxon>
        <taxon>Craniata</taxon>
        <taxon>Vertebrata</taxon>
        <taxon>Cyclostomata</taxon>
        <taxon>Hyperoartia</taxon>
        <taxon>Petromyzontiformes</taxon>
        <taxon>Petromyzontidae</taxon>
        <taxon>Petromyzon</taxon>
    </lineage>
</organism>
<dbReference type="Proteomes" id="UP001318040">
    <property type="component" value="Chromosome 1"/>
</dbReference>
<feature type="compositionally biased region" description="Acidic residues" evidence="1">
    <location>
        <begin position="1142"/>
        <end position="1155"/>
    </location>
</feature>
<feature type="region of interest" description="Disordered" evidence="1">
    <location>
        <begin position="2958"/>
        <end position="2983"/>
    </location>
</feature>
<reference evidence="3" key="1">
    <citation type="submission" date="2025-08" db="UniProtKB">
        <authorList>
            <consortium name="RefSeq"/>
        </authorList>
    </citation>
    <scope>IDENTIFICATION</scope>
    <source>
        <tissue evidence="3">Sperm</tissue>
    </source>
</reference>
<feature type="compositionally biased region" description="Basic and acidic residues" evidence="1">
    <location>
        <begin position="2344"/>
        <end position="2357"/>
    </location>
</feature>
<name>A0AAJ7WTA2_PETMA</name>
<feature type="region of interest" description="Disordered" evidence="1">
    <location>
        <begin position="2391"/>
        <end position="2418"/>
    </location>
</feature>
<feature type="region of interest" description="Disordered" evidence="1">
    <location>
        <begin position="2887"/>
        <end position="2908"/>
    </location>
</feature>
<dbReference type="GO" id="GO:0005777">
    <property type="term" value="C:peroxisome"/>
    <property type="evidence" value="ECO:0007669"/>
    <property type="project" value="InterPro"/>
</dbReference>
<accession>A0AAJ7WTA2</accession>
<feature type="compositionally biased region" description="Gly residues" evidence="1">
    <location>
        <begin position="2183"/>
        <end position="2196"/>
    </location>
</feature>
<feature type="region of interest" description="Disordered" evidence="1">
    <location>
        <begin position="2313"/>
        <end position="2357"/>
    </location>
</feature>